<protein>
    <submittedName>
        <fullName evidence="1">Uncharacterized protein</fullName>
    </submittedName>
</protein>
<comment type="caution">
    <text evidence="1">The sequence shown here is derived from an EMBL/GenBank/DDBJ whole genome shotgun (WGS) entry which is preliminary data.</text>
</comment>
<organism evidence="1 2">
    <name type="scientific">Clostridium aciditolerans</name>
    <dbReference type="NCBI Taxonomy" id="339861"/>
    <lineage>
        <taxon>Bacteria</taxon>
        <taxon>Bacillati</taxon>
        <taxon>Bacillota</taxon>
        <taxon>Clostridia</taxon>
        <taxon>Eubacteriales</taxon>
        <taxon>Clostridiaceae</taxon>
        <taxon>Clostridium</taxon>
    </lineage>
</organism>
<dbReference type="EMBL" id="JAEEGB010000003">
    <property type="protein sequence ID" value="MBI6871492.1"/>
    <property type="molecule type" value="Genomic_DNA"/>
</dbReference>
<proteinExistence type="predicted"/>
<accession>A0A934HV83</accession>
<evidence type="ECO:0000313" key="2">
    <source>
        <dbReference type="Proteomes" id="UP000622687"/>
    </source>
</evidence>
<gene>
    <name evidence="1" type="ORF">I6U51_02075</name>
</gene>
<keyword evidence="2" id="KW-1185">Reference proteome</keyword>
<reference evidence="1" key="1">
    <citation type="submission" date="2020-12" db="EMBL/GenBank/DDBJ databases">
        <title>Clostridium thailandense sp. nov., a novel acetogenic bacterium isolated from peat land soil in Thailand.</title>
        <authorList>
            <person name="Chaikitkaew S."/>
            <person name="Birkeland N.K."/>
        </authorList>
    </citation>
    <scope>NUCLEOTIDE SEQUENCE</scope>
    <source>
        <strain evidence="1">DSM 17425</strain>
    </source>
</reference>
<sequence>MIIFKKGFILIKIDDTKLSEDMIKEIEDKLINDDCISEIIEKYNIEISYM</sequence>
<dbReference type="AlphaFoldDB" id="A0A934HV83"/>
<name>A0A934HV83_9CLOT</name>
<dbReference type="RefSeq" id="WP_211140940.1">
    <property type="nucleotide sequence ID" value="NZ_JAEEGB010000003.1"/>
</dbReference>
<dbReference type="Proteomes" id="UP000622687">
    <property type="component" value="Unassembled WGS sequence"/>
</dbReference>
<evidence type="ECO:0000313" key="1">
    <source>
        <dbReference type="EMBL" id="MBI6871492.1"/>
    </source>
</evidence>